<dbReference type="PROSITE" id="PS00041">
    <property type="entry name" value="HTH_ARAC_FAMILY_1"/>
    <property type="match status" value="1"/>
</dbReference>
<evidence type="ECO:0000259" key="4">
    <source>
        <dbReference type="PROSITE" id="PS01124"/>
    </source>
</evidence>
<dbReference type="InterPro" id="IPR018062">
    <property type="entry name" value="HTH_AraC-typ_CS"/>
</dbReference>
<organism evidence="5 6">
    <name type="scientific">Maritimibacter dapengensis</name>
    <dbReference type="NCBI Taxonomy" id="2836868"/>
    <lineage>
        <taxon>Bacteria</taxon>
        <taxon>Pseudomonadati</taxon>
        <taxon>Pseudomonadota</taxon>
        <taxon>Alphaproteobacteria</taxon>
        <taxon>Rhodobacterales</taxon>
        <taxon>Roseobacteraceae</taxon>
        <taxon>Maritimibacter</taxon>
    </lineage>
</organism>
<accession>A0ABS6T0P0</accession>
<dbReference type="Pfam" id="PF06719">
    <property type="entry name" value="AraC_N"/>
    <property type="match status" value="1"/>
</dbReference>
<evidence type="ECO:0000256" key="2">
    <source>
        <dbReference type="ARBA" id="ARBA00023125"/>
    </source>
</evidence>
<evidence type="ECO:0000313" key="6">
    <source>
        <dbReference type="Proteomes" id="UP000756530"/>
    </source>
</evidence>
<sequence length="156" mass="16957">MTRYMEMKDAPLDAQVLGPDTLRELHYRLLVSPLGGLLRGLLDADSHSSLIAAAIGRVRSDFRSPISVPDLARAVGMSASSFHEHFKAVTGTTPLQYQKALRLTEAKSMLLNEGHSVAQAAFAVGYESPTQFSRDYRRKFGVAPSRDGARQTAPAA</sequence>
<name>A0ABS6T0P0_9RHOB</name>
<evidence type="ECO:0000256" key="1">
    <source>
        <dbReference type="ARBA" id="ARBA00023015"/>
    </source>
</evidence>
<dbReference type="PANTHER" id="PTHR43436:SF2">
    <property type="entry name" value="ARAC_XYLS FAMILY TRANSCRIPTIONAL REGULATOR"/>
    <property type="match status" value="1"/>
</dbReference>
<dbReference type="PROSITE" id="PS01124">
    <property type="entry name" value="HTH_ARAC_FAMILY_2"/>
    <property type="match status" value="1"/>
</dbReference>
<dbReference type="InterPro" id="IPR018060">
    <property type="entry name" value="HTH_AraC"/>
</dbReference>
<keyword evidence="1" id="KW-0805">Transcription regulation</keyword>
<protein>
    <submittedName>
        <fullName evidence="5">AraC family transcriptional regulator</fullName>
    </submittedName>
</protein>
<reference evidence="5 6" key="1">
    <citation type="submission" date="2021-05" db="EMBL/GenBank/DDBJ databases">
        <title>Culturable bacteria isolated from Daya Bay.</title>
        <authorList>
            <person name="Zheng W."/>
            <person name="Yu S."/>
            <person name="Huang Y."/>
        </authorList>
    </citation>
    <scope>NUCLEOTIDE SEQUENCE [LARGE SCALE GENOMIC DNA]</scope>
    <source>
        <strain evidence="5 6">DP4N28-5</strain>
    </source>
</reference>
<evidence type="ECO:0000313" key="5">
    <source>
        <dbReference type="EMBL" id="MBV7377942.1"/>
    </source>
</evidence>
<dbReference type="EMBL" id="JAHUZE010000001">
    <property type="protein sequence ID" value="MBV7377942.1"/>
    <property type="molecule type" value="Genomic_DNA"/>
</dbReference>
<gene>
    <name evidence="5" type="ORF">KJP28_03315</name>
</gene>
<dbReference type="PANTHER" id="PTHR43436">
    <property type="entry name" value="ARAC-FAMILY TRANSCRIPTIONAL REGULATOR"/>
    <property type="match status" value="1"/>
</dbReference>
<dbReference type="SMART" id="SM00342">
    <property type="entry name" value="HTH_ARAC"/>
    <property type="match status" value="1"/>
</dbReference>
<keyword evidence="6" id="KW-1185">Reference proteome</keyword>
<feature type="domain" description="HTH araC/xylS-type" evidence="4">
    <location>
        <begin position="52"/>
        <end position="150"/>
    </location>
</feature>
<dbReference type="Proteomes" id="UP000756530">
    <property type="component" value="Unassembled WGS sequence"/>
</dbReference>
<keyword evidence="2" id="KW-0238">DNA-binding</keyword>
<dbReference type="Pfam" id="PF12833">
    <property type="entry name" value="HTH_18"/>
    <property type="match status" value="1"/>
</dbReference>
<proteinExistence type="predicted"/>
<dbReference type="InterPro" id="IPR009594">
    <property type="entry name" value="Tscrpt_reg_HTH_AraC_N"/>
</dbReference>
<evidence type="ECO:0000256" key="3">
    <source>
        <dbReference type="ARBA" id="ARBA00023163"/>
    </source>
</evidence>
<comment type="caution">
    <text evidence="5">The sequence shown here is derived from an EMBL/GenBank/DDBJ whole genome shotgun (WGS) entry which is preliminary data.</text>
</comment>
<keyword evidence="3" id="KW-0804">Transcription</keyword>